<sequence length="492" mass="52548">MNARQIQTLSVSQLCTRFQSRASSAPADLQPLSQFADLLKKASSNTAQQQAEHAKQERDRLAAKKAAEETEQRRQAELRRLAEDRRKEREDRERKEQEAAARKQKALPKTTNLWALRQERKRLGLDPDGKDDHLIGSAAAPEAKPKSYKELLSKANSTAKSSASAKGKAKEKEPAVLSRAEKAQRKQAALFNDDEPSSGAFALAQSSRKPASSSSRDSPAASAVPAALKRTGSADSAHSSRNGSPASASNGSKASVAGSSKLASRSNGSGSKGAAAPAPSASGSARSRLAAQVTSLQQPQKLNVVKRDTRTIEEIERDMKMRKANANGGGAPSSAKTTDSSARRPLAGPSAALNGSTRTKSDSGRSGRGESGSTSARRPRSPSPSSDSDDYSSDDDRPRKRSKGKGGNSSGLRGDQRNAIWKLMGRNREQDLAREQAWSGSDDSDMEATGEDVLQEERLAARAAAREEAAELARERKRVEEKAKRKLGQGGK</sequence>
<evidence type="ECO:0000256" key="1">
    <source>
        <dbReference type="ARBA" id="ARBA00006461"/>
    </source>
</evidence>
<dbReference type="EMBL" id="PJQD01000048">
    <property type="protein sequence ID" value="POY72431.1"/>
    <property type="molecule type" value="Genomic_DNA"/>
</dbReference>
<evidence type="ECO:0000256" key="4">
    <source>
        <dbReference type="SAM" id="MobiDB-lite"/>
    </source>
</evidence>
<feature type="region of interest" description="Disordered" evidence="4">
    <location>
        <begin position="40"/>
        <end position="449"/>
    </location>
</feature>
<feature type="compositionally biased region" description="Basic and acidic residues" evidence="4">
    <location>
        <begin position="359"/>
        <end position="368"/>
    </location>
</feature>
<feature type="compositionally biased region" description="Basic and acidic residues" evidence="4">
    <location>
        <begin position="168"/>
        <end position="184"/>
    </location>
</feature>
<feature type="compositionally biased region" description="Basic and acidic residues" evidence="4">
    <location>
        <begin position="52"/>
        <end position="101"/>
    </location>
</feature>
<feature type="coiled-coil region" evidence="3">
    <location>
        <begin position="462"/>
        <end position="489"/>
    </location>
</feature>
<dbReference type="SMART" id="SM00784">
    <property type="entry name" value="SPT2"/>
    <property type="match status" value="1"/>
</dbReference>
<evidence type="ECO:0000256" key="3">
    <source>
        <dbReference type="SAM" id="Coils"/>
    </source>
</evidence>
<dbReference type="AlphaFoldDB" id="A0A2S5B6S0"/>
<evidence type="ECO:0000313" key="5">
    <source>
        <dbReference type="EMBL" id="POY72431.1"/>
    </source>
</evidence>
<feature type="compositionally biased region" description="Low complexity" evidence="4">
    <location>
        <begin position="204"/>
        <end position="227"/>
    </location>
</feature>
<dbReference type="Proteomes" id="UP000237144">
    <property type="component" value="Unassembled WGS sequence"/>
</dbReference>
<feature type="compositionally biased region" description="Polar residues" evidence="4">
    <location>
        <begin position="292"/>
        <end position="301"/>
    </location>
</feature>
<protein>
    <submittedName>
        <fullName evidence="5">Uncharacterized protein</fullName>
    </submittedName>
</protein>
<dbReference type="OrthoDB" id="6259853at2759"/>
<dbReference type="InterPro" id="IPR013256">
    <property type="entry name" value="Chromatin_SPT2"/>
</dbReference>
<name>A0A2S5B6S0_9BASI</name>
<proteinExistence type="inferred from homology"/>
<gene>
    <name evidence="5" type="ORF">BMF94_4257</name>
</gene>
<feature type="compositionally biased region" description="Low complexity" evidence="4">
    <location>
        <begin position="153"/>
        <end position="166"/>
    </location>
</feature>
<evidence type="ECO:0000313" key="6">
    <source>
        <dbReference type="Proteomes" id="UP000237144"/>
    </source>
</evidence>
<comment type="caution">
    <text evidence="5">The sequence shown here is derived from an EMBL/GenBank/DDBJ whole genome shotgun (WGS) entry which is preliminary data.</text>
</comment>
<evidence type="ECO:0000256" key="2">
    <source>
        <dbReference type="ARBA" id="ARBA00023054"/>
    </source>
</evidence>
<feature type="compositionally biased region" description="Basic and acidic residues" evidence="4">
    <location>
        <begin position="305"/>
        <end position="321"/>
    </location>
</feature>
<feature type="compositionally biased region" description="Polar residues" evidence="4">
    <location>
        <begin position="233"/>
        <end position="262"/>
    </location>
</feature>
<keyword evidence="2 3" id="KW-0175">Coiled coil</keyword>
<feature type="compositionally biased region" description="Polar residues" evidence="4">
    <location>
        <begin position="42"/>
        <end position="51"/>
    </location>
</feature>
<feature type="compositionally biased region" description="Basic and acidic residues" evidence="4">
    <location>
        <begin position="117"/>
        <end position="134"/>
    </location>
</feature>
<organism evidence="5 6">
    <name type="scientific">Rhodotorula taiwanensis</name>
    <dbReference type="NCBI Taxonomy" id="741276"/>
    <lineage>
        <taxon>Eukaryota</taxon>
        <taxon>Fungi</taxon>
        <taxon>Dikarya</taxon>
        <taxon>Basidiomycota</taxon>
        <taxon>Pucciniomycotina</taxon>
        <taxon>Microbotryomycetes</taxon>
        <taxon>Sporidiobolales</taxon>
        <taxon>Sporidiobolaceae</taxon>
        <taxon>Rhodotorula</taxon>
    </lineage>
</organism>
<comment type="similarity">
    <text evidence="1">Belongs to the SPT2 family.</text>
</comment>
<keyword evidence="6" id="KW-1185">Reference proteome</keyword>
<reference evidence="5 6" key="1">
    <citation type="journal article" date="2018" name="Front. Microbiol.">
        <title>Prospects for Fungal Bioremediation of Acidic Radioactive Waste Sites: Characterization and Genome Sequence of Rhodotorula taiwanensis MD1149.</title>
        <authorList>
            <person name="Tkavc R."/>
            <person name="Matrosova V.Y."/>
            <person name="Grichenko O.E."/>
            <person name="Gostincar C."/>
            <person name="Volpe R.P."/>
            <person name="Klimenkova P."/>
            <person name="Gaidamakova E.K."/>
            <person name="Zhou C.E."/>
            <person name="Stewart B.J."/>
            <person name="Lyman M.G."/>
            <person name="Malfatti S.A."/>
            <person name="Rubinfeld B."/>
            <person name="Courtot M."/>
            <person name="Singh J."/>
            <person name="Dalgard C.L."/>
            <person name="Hamilton T."/>
            <person name="Frey K.G."/>
            <person name="Gunde-Cimerman N."/>
            <person name="Dugan L."/>
            <person name="Daly M.J."/>
        </authorList>
    </citation>
    <scope>NUCLEOTIDE SEQUENCE [LARGE SCALE GENOMIC DNA]</scope>
    <source>
        <strain evidence="5 6">MD1149</strain>
    </source>
</reference>
<feature type="compositionally biased region" description="Low complexity" evidence="4">
    <location>
        <begin position="263"/>
        <end position="291"/>
    </location>
</feature>
<dbReference type="Pfam" id="PF08243">
    <property type="entry name" value="SPT2"/>
    <property type="match status" value="1"/>
</dbReference>
<accession>A0A2S5B6S0</accession>
<feature type="compositionally biased region" description="Basic and acidic residues" evidence="4">
    <location>
        <begin position="143"/>
        <end position="152"/>
    </location>
</feature>